<evidence type="ECO:0000313" key="3">
    <source>
        <dbReference type="EMBL" id="MDO6575823.1"/>
    </source>
</evidence>
<evidence type="ECO:0000313" key="5">
    <source>
        <dbReference type="Proteomes" id="UP001170717"/>
    </source>
</evidence>
<organism evidence="3 5">
    <name type="scientific">Alteromonas stellipolaris</name>
    <dbReference type="NCBI Taxonomy" id="233316"/>
    <lineage>
        <taxon>Bacteria</taxon>
        <taxon>Pseudomonadati</taxon>
        <taxon>Pseudomonadota</taxon>
        <taxon>Gammaproteobacteria</taxon>
        <taxon>Alteromonadales</taxon>
        <taxon>Alteromonadaceae</taxon>
        <taxon>Alteromonas/Salinimonas group</taxon>
        <taxon>Alteromonas</taxon>
    </lineage>
</organism>
<proteinExistence type="predicted"/>
<dbReference type="InterPro" id="IPR003615">
    <property type="entry name" value="HNH_nuc"/>
</dbReference>
<dbReference type="Pfam" id="PF14279">
    <property type="entry name" value="HNH_5"/>
    <property type="match status" value="1"/>
</dbReference>
<name>A0AAW7YX13_9ALTE</name>
<dbReference type="GeneID" id="83257519"/>
<evidence type="ECO:0000313" key="2">
    <source>
        <dbReference type="EMBL" id="AMJ73829.1"/>
    </source>
</evidence>
<evidence type="ECO:0000313" key="4">
    <source>
        <dbReference type="Proteomes" id="UP000056750"/>
    </source>
</evidence>
<dbReference type="Proteomes" id="UP000056750">
    <property type="component" value="Chromosome"/>
</dbReference>
<accession>A0AAW7YX13</accession>
<reference evidence="2 4" key="1">
    <citation type="submission" date="2015-12" db="EMBL/GenBank/DDBJ databases">
        <title>Intraspecies pangenome expansion in the marine bacterium Alteromonas.</title>
        <authorList>
            <person name="Lopez-Perez M."/>
            <person name="Rodriguez-Valera F."/>
        </authorList>
    </citation>
    <scope>NUCLEOTIDE SEQUENCE [LARGE SCALE GENOMIC DNA]</scope>
    <source>
        <strain evidence="2 4">LMG 21861</strain>
    </source>
</reference>
<keyword evidence="3" id="KW-0255">Endonuclease</keyword>
<dbReference type="CDD" id="cd00085">
    <property type="entry name" value="HNHc"/>
    <property type="match status" value="1"/>
</dbReference>
<dbReference type="InterPro" id="IPR029471">
    <property type="entry name" value="HNH_5"/>
</dbReference>
<dbReference type="SMART" id="SM00507">
    <property type="entry name" value="HNHc"/>
    <property type="match status" value="1"/>
</dbReference>
<dbReference type="PANTHER" id="PTHR33877">
    <property type="entry name" value="SLL1193 PROTEIN"/>
    <property type="match status" value="1"/>
</dbReference>
<dbReference type="RefSeq" id="WP_057792189.1">
    <property type="nucleotide sequence ID" value="NZ_CAXIBE010000014.1"/>
</dbReference>
<dbReference type="Proteomes" id="UP001170717">
    <property type="component" value="Unassembled WGS sequence"/>
</dbReference>
<dbReference type="InterPro" id="IPR052892">
    <property type="entry name" value="NA-targeting_endonuclease"/>
</dbReference>
<evidence type="ECO:0000259" key="1">
    <source>
        <dbReference type="SMART" id="SM00507"/>
    </source>
</evidence>
<feature type="domain" description="HNH nuclease" evidence="1">
    <location>
        <begin position="75"/>
        <end position="128"/>
    </location>
</feature>
<keyword evidence="3" id="KW-0378">Hydrolase</keyword>
<keyword evidence="3" id="KW-0540">Nuclease</keyword>
<dbReference type="AlphaFoldDB" id="A0AAW7YX13"/>
<dbReference type="EMBL" id="CP013926">
    <property type="protein sequence ID" value="AMJ73829.1"/>
    <property type="molecule type" value="Genomic_DNA"/>
</dbReference>
<dbReference type="KEGG" id="asq:AVL57_07445"/>
<reference evidence="3" key="2">
    <citation type="submission" date="2023-07" db="EMBL/GenBank/DDBJ databases">
        <title>Genome content predicts the carbon catabolic preferences of heterotrophic bacteria.</title>
        <authorList>
            <person name="Gralka M."/>
        </authorList>
    </citation>
    <scope>NUCLEOTIDE SEQUENCE</scope>
    <source>
        <strain evidence="3">F2M12</strain>
    </source>
</reference>
<dbReference type="PANTHER" id="PTHR33877:SF2">
    <property type="entry name" value="OS07G0170200 PROTEIN"/>
    <property type="match status" value="1"/>
</dbReference>
<dbReference type="GO" id="GO:0004519">
    <property type="term" value="F:endonuclease activity"/>
    <property type="evidence" value="ECO:0007669"/>
    <property type="project" value="UniProtKB-KW"/>
</dbReference>
<dbReference type="Gene3D" id="1.10.30.50">
    <property type="match status" value="1"/>
</dbReference>
<keyword evidence="4" id="KW-1185">Reference proteome</keyword>
<protein>
    <submittedName>
        <fullName evidence="3">HNH endonuclease</fullName>
    </submittedName>
    <submittedName>
        <fullName evidence="2">Restriction endonuclease</fullName>
    </submittedName>
</protein>
<dbReference type="EMBL" id="JAUOQI010000001">
    <property type="protein sequence ID" value="MDO6575823.1"/>
    <property type="molecule type" value="Genomic_DNA"/>
</dbReference>
<sequence length="186" mass="21276">MLVLRLNKAGMPQEWIHVEQAAKLYCQEKVLFELGSDAITLKGGWDHDGHQSQLTLSSIIACDGKVTDLSGKIALTNRYLFRRDNYLCLYCGHRFSPSLLTRDHIIPRSRGGKDSWTNVATSCQRCNHAKAAKTPEEAGMPLLAVPFRPNVYERFYLVNRRILADQMEFLKGHFTDKRDWHLNGFP</sequence>
<gene>
    <name evidence="2" type="ORF">AVL57_07445</name>
    <name evidence="3" type="ORF">Q4527_00370</name>
</gene>